<dbReference type="GO" id="GO:0005886">
    <property type="term" value="C:plasma membrane"/>
    <property type="evidence" value="ECO:0007669"/>
    <property type="project" value="UniProtKB-SubCell"/>
</dbReference>
<feature type="transmembrane region" description="Helical" evidence="9">
    <location>
        <begin position="130"/>
        <end position="156"/>
    </location>
</feature>
<sequence length="291" mass="29503">MSADFLQFLFSGITQGACYALVGLGFSIIYNASQVINFAQGEFVMIAGMAAVGLIDAGAPFVLALAAGVALTVVVGVALEKFAIEPARNASVVTLIIITIGASIFLRGAAELLGGRGFRSMPAFSGNEPIVIGGAALLPQSLWVLGVTVVIIFALGRFFNATMHGKAMLATAYNPVMAQLMGINTRLVLSLSFALAALLGGIAGVLIAPLSLTYSTVGVMLGLKGFCAAILGGLGKPMGAIAGGLLVGVSEAMTAGYLSSAYKDAVAFVIILVVLVVLPGGLFGGRSVERV</sequence>
<keyword evidence="5" id="KW-0029">Amino-acid transport</keyword>
<dbReference type="EMBL" id="UIDG01000385">
    <property type="protein sequence ID" value="SUS07483.1"/>
    <property type="molecule type" value="Genomic_DNA"/>
</dbReference>
<evidence type="ECO:0000256" key="8">
    <source>
        <dbReference type="ARBA" id="ARBA00037998"/>
    </source>
</evidence>
<dbReference type="PANTHER" id="PTHR11795">
    <property type="entry name" value="BRANCHED-CHAIN AMINO ACID TRANSPORT SYSTEM PERMEASE PROTEIN LIVH"/>
    <property type="match status" value="1"/>
</dbReference>
<reference evidence="10" key="1">
    <citation type="submission" date="2018-07" db="EMBL/GenBank/DDBJ databases">
        <authorList>
            <person name="Quirk P.G."/>
            <person name="Krulwich T.A."/>
        </authorList>
    </citation>
    <scope>NUCLEOTIDE SEQUENCE</scope>
</reference>
<feature type="transmembrane region" description="Helical" evidence="9">
    <location>
        <begin position="265"/>
        <end position="285"/>
    </location>
</feature>
<dbReference type="GO" id="GO:0022857">
    <property type="term" value="F:transmembrane transporter activity"/>
    <property type="evidence" value="ECO:0007669"/>
    <property type="project" value="InterPro"/>
</dbReference>
<protein>
    <submittedName>
        <fullName evidence="10">ABC transporter permease</fullName>
    </submittedName>
</protein>
<feature type="transmembrane region" description="Helical" evidence="9">
    <location>
        <begin position="187"/>
        <end position="208"/>
    </location>
</feature>
<gene>
    <name evidence="10" type="ORF">DF3PB_4450005</name>
</gene>
<evidence type="ECO:0000256" key="7">
    <source>
        <dbReference type="ARBA" id="ARBA00023136"/>
    </source>
</evidence>
<name>A0A380TIF7_9ZZZZ</name>
<comment type="subcellular location">
    <subcellularLocation>
        <location evidence="1">Cell membrane</location>
        <topology evidence="1">Multi-pass membrane protein</topology>
    </subcellularLocation>
</comment>
<evidence type="ECO:0000256" key="3">
    <source>
        <dbReference type="ARBA" id="ARBA00022475"/>
    </source>
</evidence>
<keyword evidence="3" id="KW-1003">Cell membrane</keyword>
<evidence type="ECO:0000256" key="5">
    <source>
        <dbReference type="ARBA" id="ARBA00022970"/>
    </source>
</evidence>
<dbReference type="Pfam" id="PF02653">
    <property type="entry name" value="BPD_transp_2"/>
    <property type="match status" value="1"/>
</dbReference>
<feature type="transmembrane region" description="Helical" evidence="9">
    <location>
        <begin position="214"/>
        <end position="234"/>
    </location>
</feature>
<evidence type="ECO:0000256" key="2">
    <source>
        <dbReference type="ARBA" id="ARBA00022448"/>
    </source>
</evidence>
<feature type="transmembrane region" description="Helical" evidence="9">
    <location>
        <begin position="91"/>
        <end position="110"/>
    </location>
</feature>
<evidence type="ECO:0000256" key="9">
    <source>
        <dbReference type="SAM" id="Phobius"/>
    </source>
</evidence>
<feature type="transmembrane region" description="Helical" evidence="9">
    <location>
        <begin position="61"/>
        <end position="79"/>
    </location>
</feature>
<comment type="similarity">
    <text evidence="8">Belongs to the binding-protein-dependent transport system permease family. LivHM subfamily.</text>
</comment>
<evidence type="ECO:0000313" key="10">
    <source>
        <dbReference type="EMBL" id="SUS07483.1"/>
    </source>
</evidence>
<keyword evidence="2" id="KW-0813">Transport</keyword>
<dbReference type="GO" id="GO:0006865">
    <property type="term" value="P:amino acid transport"/>
    <property type="evidence" value="ECO:0007669"/>
    <property type="project" value="UniProtKB-KW"/>
</dbReference>
<dbReference type="InterPro" id="IPR052157">
    <property type="entry name" value="BCAA_transport_permease"/>
</dbReference>
<keyword evidence="4 9" id="KW-0812">Transmembrane</keyword>
<keyword evidence="6 9" id="KW-1133">Transmembrane helix</keyword>
<dbReference type="PANTHER" id="PTHR11795:SF450">
    <property type="entry name" value="ABC TRANSPORTER PERMEASE PROTEIN"/>
    <property type="match status" value="1"/>
</dbReference>
<evidence type="ECO:0000256" key="6">
    <source>
        <dbReference type="ARBA" id="ARBA00022989"/>
    </source>
</evidence>
<accession>A0A380TIF7</accession>
<organism evidence="10">
    <name type="scientific">metagenome</name>
    <dbReference type="NCBI Taxonomy" id="256318"/>
    <lineage>
        <taxon>unclassified sequences</taxon>
        <taxon>metagenomes</taxon>
    </lineage>
</organism>
<feature type="transmembrane region" description="Helical" evidence="9">
    <location>
        <begin position="6"/>
        <end position="28"/>
    </location>
</feature>
<evidence type="ECO:0000256" key="1">
    <source>
        <dbReference type="ARBA" id="ARBA00004651"/>
    </source>
</evidence>
<proteinExistence type="inferred from homology"/>
<dbReference type="AlphaFoldDB" id="A0A380TIF7"/>
<evidence type="ECO:0000256" key="4">
    <source>
        <dbReference type="ARBA" id="ARBA00022692"/>
    </source>
</evidence>
<keyword evidence="7 9" id="KW-0472">Membrane</keyword>
<dbReference type="CDD" id="cd06582">
    <property type="entry name" value="TM_PBP1_LivH_like"/>
    <property type="match status" value="1"/>
</dbReference>
<feature type="transmembrane region" description="Helical" evidence="9">
    <location>
        <begin position="241"/>
        <end position="259"/>
    </location>
</feature>
<dbReference type="InterPro" id="IPR001851">
    <property type="entry name" value="ABC_transp_permease"/>
</dbReference>